<feature type="compositionally biased region" description="Low complexity" evidence="1">
    <location>
        <begin position="88"/>
        <end position="114"/>
    </location>
</feature>
<gene>
    <name evidence="2" type="ORF">H8R02_03775</name>
</gene>
<organism evidence="2 3">
    <name type="scientific">Ramlibacter albus</name>
    <dbReference type="NCBI Taxonomy" id="2079448"/>
    <lineage>
        <taxon>Bacteria</taxon>
        <taxon>Pseudomonadati</taxon>
        <taxon>Pseudomonadota</taxon>
        <taxon>Betaproteobacteria</taxon>
        <taxon>Burkholderiales</taxon>
        <taxon>Comamonadaceae</taxon>
        <taxon>Ramlibacter</taxon>
    </lineage>
</organism>
<dbReference type="EMBL" id="JACORU010000001">
    <property type="protein sequence ID" value="MBC5763552.1"/>
    <property type="molecule type" value="Genomic_DNA"/>
</dbReference>
<reference evidence="2" key="1">
    <citation type="submission" date="2020-08" db="EMBL/GenBank/DDBJ databases">
        <title>Ramlibacter sp. GTP1 16S ribosomal RNA gene genome sequencing and assembly.</title>
        <authorList>
            <person name="Kang M."/>
        </authorList>
    </citation>
    <scope>NUCLEOTIDE SEQUENCE</scope>
    <source>
        <strain evidence="2">GTP1</strain>
    </source>
</reference>
<dbReference type="InterPro" id="IPR021457">
    <property type="entry name" value="DUF3108"/>
</dbReference>
<proteinExistence type="predicted"/>
<comment type="caution">
    <text evidence="2">The sequence shown here is derived from an EMBL/GenBank/DDBJ whole genome shotgun (WGS) entry which is preliminary data.</text>
</comment>
<sequence>MTDRRAPPEKLALLAAVVLVSHAVLLDLAPAAISLARPQQLPTHAFTTRVIEAPRPAAPAPAPRPVAQAPQAKPAVAPQPKPEPSPAAPVSAAPATAEAAAPAPEPQVAATAQPNIPFTPGTDVELGKVDAADVNATQAYAIPESVRMKYELVAERFGLTLRSTAELLWRHDGRQYEAVLEAGGGMFPKRVQRSTGLLTSEGLAPVRFSDRSRNEAATHFVRGEKRIVFSNNKPDAPLPPGVQDRLSIVVQLCAMVGGAPQRFPKGTTLTVPTASTSEVENWIFTVEGEEVLDLPAGKMPGLKLQRAPRREYDVKVELWLAPGLDYAPVRLRLTNPNGDSVDQRWSGADRP</sequence>
<keyword evidence="3" id="KW-1185">Reference proteome</keyword>
<dbReference type="RefSeq" id="WP_187079995.1">
    <property type="nucleotide sequence ID" value="NZ_JACORU010000001.1"/>
</dbReference>
<dbReference type="AlphaFoldDB" id="A0A923S3X9"/>
<dbReference type="Proteomes" id="UP000596827">
    <property type="component" value="Unassembled WGS sequence"/>
</dbReference>
<feature type="region of interest" description="Disordered" evidence="1">
    <location>
        <begin position="55"/>
        <end position="121"/>
    </location>
</feature>
<evidence type="ECO:0000256" key="1">
    <source>
        <dbReference type="SAM" id="MobiDB-lite"/>
    </source>
</evidence>
<feature type="compositionally biased region" description="Low complexity" evidence="1">
    <location>
        <begin position="65"/>
        <end position="76"/>
    </location>
</feature>
<evidence type="ECO:0000313" key="3">
    <source>
        <dbReference type="Proteomes" id="UP000596827"/>
    </source>
</evidence>
<accession>A0A923S3X9</accession>
<evidence type="ECO:0000313" key="2">
    <source>
        <dbReference type="EMBL" id="MBC5763552.1"/>
    </source>
</evidence>
<dbReference type="Pfam" id="PF11306">
    <property type="entry name" value="DUF3108"/>
    <property type="match status" value="1"/>
</dbReference>
<feature type="compositionally biased region" description="Pro residues" evidence="1">
    <location>
        <begin position="77"/>
        <end position="87"/>
    </location>
</feature>
<protein>
    <submittedName>
        <fullName evidence="2">DUF3108 domain-containing protein</fullName>
    </submittedName>
</protein>
<name>A0A923S3X9_9BURK</name>